<dbReference type="GO" id="GO:0005789">
    <property type="term" value="C:endoplasmic reticulum membrane"/>
    <property type="evidence" value="ECO:0007669"/>
    <property type="project" value="TreeGrafter"/>
</dbReference>
<evidence type="ECO:0000256" key="4">
    <source>
        <dbReference type="ARBA" id="ARBA00022679"/>
    </source>
</evidence>
<feature type="domain" description="E3 UFM1-protein ligase 1-like N-terminal" evidence="9">
    <location>
        <begin position="8"/>
        <end position="285"/>
    </location>
</feature>
<protein>
    <recommendedName>
        <fullName evidence="3">E3 UFM1-protein ligase 1 homolog</fullName>
    </recommendedName>
    <alternativeName>
        <fullName evidence="6">E3 UFM1-protein transferase 1 homolog</fullName>
    </alternativeName>
</protein>
<keyword evidence="7" id="KW-0175">Coiled coil</keyword>
<evidence type="ECO:0000256" key="8">
    <source>
        <dbReference type="SAM" id="MobiDB-lite"/>
    </source>
</evidence>
<feature type="domain" description="E3 UFM1-protein ligase-like C-terminal" evidence="11">
    <location>
        <begin position="651"/>
        <end position="752"/>
    </location>
</feature>
<dbReference type="Pfam" id="PF09743">
    <property type="entry name" value="E3_UFM1_ligase"/>
    <property type="match status" value="1"/>
</dbReference>
<feature type="compositionally biased region" description="Basic and acidic residues" evidence="8">
    <location>
        <begin position="406"/>
        <end position="418"/>
    </location>
</feature>
<dbReference type="Proteomes" id="UP000826195">
    <property type="component" value="Unassembled WGS sequence"/>
</dbReference>
<feature type="domain" description="E3 UFM1-protein ligase 1-like" evidence="10">
    <location>
        <begin position="529"/>
        <end position="645"/>
    </location>
</feature>
<evidence type="ECO:0000256" key="5">
    <source>
        <dbReference type="ARBA" id="ARBA00022786"/>
    </source>
</evidence>
<dbReference type="InterPro" id="IPR056579">
    <property type="entry name" value="Ufl1_N"/>
</dbReference>
<dbReference type="GO" id="GO:0032434">
    <property type="term" value="P:regulation of proteasomal ubiquitin-dependent protein catabolic process"/>
    <property type="evidence" value="ECO:0007669"/>
    <property type="project" value="TreeGrafter"/>
</dbReference>
<evidence type="ECO:0000313" key="13">
    <source>
        <dbReference type="Proteomes" id="UP000826195"/>
    </source>
</evidence>
<evidence type="ECO:0000256" key="6">
    <source>
        <dbReference type="ARBA" id="ARBA00030452"/>
    </source>
</evidence>
<feature type="coiled-coil region" evidence="7">
    <location>
        <begin position="734"/>
        <end position="768"/>
    </location>
</feature>
<comment type="function">
    <text evidence="1">E3 UFM1-protein ligase that mediates ufmylation of target proteins.</text>
</comment>
<accession>A0AAV7I3Z2</accession>
<dbReference type="GO" id="GO:0034976">
    <property type="term" value="P:response to endoplasmic reticulum stress"/>
    <property type="evidence" value="ECO:0007669"/>
    <property type="project" value="TreeGrafter"/>
</dbReference>
<keyword evidence="4" id="KW-0808">Transferase</keyword>
<gene>
    <name evidence="12" type="ORF">KQX54_021192</name>
</gene>
<evidence type="ECO:0000256" key="2">
    <source>
        <dbReference type="ARBA" id="ARBA00010789"/>
    </source>
</evidence>
<sequence length="769" mass="86521">MSSGDWDEVKRLAADFQKAQLSSTLLKLSERNCVEIITKLIETNLLSVLFTADGKEYITPQHLEKEIRDELYMSGGRIDLVKLTKILNVDFTQVSKIATEIEKHGKGVRILLGQLIDQSYVTKIVTEINDKLNQVGHINIAELTVHYDLPADFLQSLTEKALGKSIQGQQDKQDPKFFYTDNFIARNKCKIRGALTAITIPTPLSAIIGQSNVPERIFFSIFDDLQNTGQAPGVITNKQISSGVYVPTIYSKTQSEWVYNFYKQNGYLEYDALTRLGINDGKSYIKRHFPQNTPILLDSVAVGPAIIDQIDANIEEVIATSSFVDIYPLMPSVFSPEDIEILLKDAQKRLKKNFHIFVTTVIVSEAFLHNLNNKLESIAELRAKEAVNSGKWLQYVAESKIKANKNNDNKFESSNKKDDRRKKAASGKAGGGAQGRETKTKSTKKKYHQGKNNDNDYDSDDNKPKVSDKFELILFSAQDLKIELNKYENLSDIEELVDELTNYFLVKLNKLSFKLAEQFAQATKTTNFSDVEDKLNMLITNIRIFEKGIKLIGNKDTVNSLTKYLIKTLGIDFINELLKLAAVQNVLQCPTNLTTESRQKMILELPDDIKTDLENVNKAVAKGSIEDLLSSADSAMAACCLVLKKFDKKREKAVILGHRQALLEELKQTEDPALALHLTTSILFTAATQSALHMSGRHVSSVLSFLQAFLIPETCTLLMGYHDHVLELLSSNDAIAKEETRKLLENDLEKLKDIAYNFKDQIKNSEKNE</sequence>
<reference evidence="12 13" key="1">
    <citation type="journal article" date="2021" name="J. Hered.">
        <title>A chromosome-level genome assembly of the parasitoid wasp, Cotesia glomerata (Hymenoptera: Braconidae).</title>
        <authorList>
            <person name="Pinto B.J."/>
            <person name="Weis J.J."/>
            <person name="Gamble T."/>
            <person name="Ode P.J."/>
            <person name="Paul R."/>
            <person name="Zaspel J.M."/>
        </authorList>
    </citation>
    <scope>NUCLEOTIDE SEQUENCE [LARGE SCALE GENOMIC DNA]</scope>
    <source>
        <strain evidence="12">CgM1</strain>
    </source>
</reference>
<dbReference type="InterPro" id="IPR056761">
    <property type="entry name" value="Ufl1-like_C"/>
</dbReference>
<evidence type="ECO:0000256" key="1">
    <source>
        <dbReference type="ARBA" id="ARBA00003950"/>
    </source>
</evidence>
<organism evidence="12 13">
    <name type="scientific">Cotesia glomerata</name>
    <name type="common">Lepidopteran parasitic wasp</name>
    <name type="synonym">Apanteles glomeratus</name>
    <dbReference type="NCBI Taxonomy" id="32391"/>
    <lineage>
        <taxon>Eukaryota</taxon>
        <taxon>Metazoa</taxon>
        <taxon>Ecdysozoa</taxon>
        <taxon>Arthropoda</taxon>
        <taxon>Hexapoda</taxon>
        <taxon>Insecta</taxon>
        <taxon>Pterygota</taxon>
        <taxon>Neoptera</taxon>
        <taxon>Endopterygota</taxon>
        <taxon>Hymenoptera</taxon>
        <taxon>Apocrita</taxon>
        <taxon>Ichneumonoidea</taxon>
        <taxon>Braconidae</taxon>
        <taxon>Microgastrinae</taxon>
        <taxon>Cotesia</taxon>
    </lineage>
</organism>
<dbReference type="Pfam" id="PF23659">
    <property type="entry name" value="UFL1"/>
    <property type="match status" value="1"/>
</dbReference>
<comment type="caution">
    <text evidence="12">The sequence shown here is derived from an EMBL/GenBank/DDBJ whole genome shotgun (WGS) entry which is preliminary data.</text>
</comment>
<evidence type="ECO:0000259" key="10">
    <source>
        <dbReference type="Pfam" id="PF23659"/>
    </source>
</evidence>
<dbReference type="Pfam" id="PF25041">
    <property type="entry name" value="UFL1_C"/>
    <property type="match status" value="1"/>
</dbReference>
<dbReference type="EMBL" id="JAHXZJ010002609">
    <property type="protein sequence ID" value="KAH0541166.1"/>
    <property type="molecule type" value="Genomic_DNA"/>
</dbReference>
<proteinExistence type="inferred from homology"/>
<dbReference type="Pfam" id="PF25870">
    <property type="entry name" value="WHD_UFL1_5th"/>
    <property type="match status" value="1"/>
</dbReference>
<evidence type="ECO:0000256" key="7">
    <source>
        <dbReference type="SAM" id="Coils"/>
    </source>
</evidence>
<dbReference type="PANTHER" id="PTHR31057">
    <property type="entry name" value="E3 UFM1-PROTEIN LIGASE 1"/>
    <property type="match status" value="1"/>
</dbReference>
<keyword evidence="5" id="KW-0833">Ubl conjugation pathway</keyword>
<dbReference type="GO" id="GO:0061666">
    <property type="term" value="F:UFM1 ligase activity"/>
    <property type="evidence" value="ECO:0007669"/>
    <property type="project" value="InterPro"/>
</dbReference>
<name>A0AAV7I3Z2_COTGL</name>
<comment type="similarity">
    <text evidence="2">Belongs to the UFL1 family.</text>
</comment>
<dbReference type="AlphaFoldDB" id="A0AAV7I3Z2"/>
<keyword evidence="13" id="KW-1185">Reference proteome</keyword>
<evidence type="ECO:0000259" key="11">
    <source>
        <dbReference type="Pfam" id="PF25041"/>
    </source>
</evidence>
<dbReference type="PANTHER" id="PTHR31057:SF0">
    <property type="entry name" value="E3 UFM1-PROTEIN LIGASE 1"/>
    <property type="match status" value="1"/>
</dbReference>
<dbReference type="GO" id="GO:1990592">
    <property type="term" value="P:protein K69-linked ufmylation"/>
    <property type="evidence" value="ECO:0007669"/>
    <property type="project" value="TreeGrafter"/>
</dbReference>
<feature type="region of interest" description="Disordered" evidence="8">
    <location>
        <begin position="406"/>
        <end position="463"/>
    </location>
</feature>
<dbReference type="InterPro" id="IPR018611">
    <property type="entry name" value="Ufl1"/>
</dbReference>
<evidence type="ECO:0000256" key="3">
    <source>
        <dbReference type="ARBA" id="ARBA00014160"/>
    </source>
</evidence>
<dbReference type="InterPro" id="IPR056580">
    <property type="entry name" value="Ufl1_dom"/>
</dbReference>
<evidence type="ECO:0000313" key="12">
    <source>
        <dbReference type="EMBL" id="KAH0541166.1"/>
    </source>
</evidence>
<evidence type="ECO:0000259" key="9">
    <source>
        <dbReference type="Pfam" id="PF09743"/>
    </source>
</evidence>